<dbReference type="InterPro" id="IPR035089">
    <property type="entry name" value="Phage_sheath_subtilisin"/>
</dbReference>
<feature type="domain" description="Tail sheath protein subtilisin-like" evidence="2">
    <location>
        <begin position="217"/>
        <end position="373"/>
    </location>
</feature>
<accession>A0AAN0MC53</accession>
<organism evidence="3 4">
    <name type="scientific">Yoonia rhodophyticola</name>
    <dbReference type="NCBI Taxonomy" id="3137370"/>
    <lineage>
        <taxon>Bacteria</taxon>
        <taxon>Pseudomonadati</taxon>
        <taxon>Pseudomonadota</taxon>
        <taxon>Alphaproteobacteria</taxon>
        <taxon>Rhodobacterales</taxon>
        <taxon>Paracoccaceae</taxon>
        <taxon>Yoonia</taxon>
    </lineage>
</organism>
<gene>
    <name evidence="3" type="ORF">AABB31_08400</name>
</gene>
<sequence>MLTIPGVEITVVKELVPRGLAAAGTLGIVGPCEIANTDQPLRELSTIQEFRDLFGAGSITSMPEVELAFANGLRAVIVAALPATAGVAATATIPVSQTSAGGDTRVEQMAVTARAAGRWGNDLRVRFLSKGAGSAQAVDVFIYTSDAAVANNRAAETFRNLSTQASDPRFFMSVINGESGLIRMAPVIPAFIAGGGSAMPENTNATAAPTPLINGQEATVAEYSAALERLETQPQIDMVIASNLISSTTIATELYSTVISHCEAMSRKAQNRIGFGQIVPHGTARPDIDAARTMAGVLTSDRFVLTAPFGTVGAVAGLVSGQQYFRSPTYKTLRGIVAPNFDFTDGDLRALLRAGLLPVDKLPRKGVAVIKGIATSQEQINVQRTADRAVRTVQNIAIDYVGLLNNQAQRSALRQRIDEAFNAMFREGALVPSADGLSPPYEVEVTATNAEAAAGIVRIGIAVRPVRAIDFIYATLNVKAF</sequence>
<comment type="similarity">
    <text evidence="1">Belongs to the myoviridae tail sheath protein family.</text>
</comment>
<evidence type="ECO:0000259" key="2">
    <source>
        <dbReference type="Pfam" id="PF04984"/>
    </source>
</evidence>
<reference evidence="4" key="1">
    <citation type="submission" date="2024-04" db="EMBL/GenBank/DDBJ databases">
        <title>Phylogenomic analyses of a clade within the roseobacter group suggest taxonomic reassignments of species of the genera Aestuariivita, Citreicella, Loktanella, Nautella, Pelagibaca, Ruegeria, Thalassobius, Thiobacimonas and Tropicibacter, and the proposal o.</title>
        <authorList>
            <person name="Jeon C.O."/>
        </authorList>
    </citation>
    <scope>NUCLEOTIDE SEQUENCE [LARGE SCALE GENOMIC DNA]</scope>
    <source>
        <strain evidence="4">SS1-5</strain>
    </source>
</reference>
<keyword evidence="4" id="KW-1185">Reference proteome</keyword>
<name>A0AAN0MC53_9RHOB</name>
<proteinExistence type="inferred from homology"/>
<evidence type="ECO:0000313" key="4">
    <source>
        <dbReference type="Proteomes" id="UP001470809"/>
    </source>
</evidence>
<dbReference type="AlphaFoldDB" id="A0AAN0MC53"/>
<dbReference type="Proteomes" id="UP001470809">
    <property type="component" value="Chromosome"/>
</dbReference>
<dbReference type="RefSeq" id="WP_342078163.1">
    <property type="nucleotide sequence ID" value="NZ_CP151767.2"/>
</dbReference>
<dbReference type="EMBL" id="CP151767">
    <property type="protein sequence ID" value="WZU68870.1"/>
    <property type="molecule type" value="Genomic_DNA"/>
</dbReference>
<reference evidence="3 4" key="2">
    <citation type="submission" date="2024-08" db="EMBL/GenBank/DDBJ databases">
        <title>Phylogenomic analyses of a clade within the roseobacter group suggest taxonomic reassignments of species of the genera Aestuariivita, Citreicella, Loktanella, Nautella, Pelagibaca, Ruegeria, Thalassobius, Thiobacimonas and Tropicibacter, and the proposal o.</title>
        <authorList>
            <person name="Jeon C.O."/>
        </authorList>
    </citation>
    <scope>NUCLEOTIDE SEQUENCE [LARGE SCALE GENOMIC DNA]</scope>
    <source>
        <strain evidence="3 4">SS1-5</strain>
    </source>
</reference>
<evidence type="ECO:0000313" key="3">
    <source>
        <dbReference type="EMBL" id="WZU68870.1"/>
    </source>
</evidence>
<evidence type="ECO:0000256" key="1">
    <source>
        <dbReference type="ARBA" id="ARBA00008005"/>
    </source>
</evidence>
<protein>
    <submittedName>
        <fullName evidence="3">Phage tail sheath subtilisin-like domain-containing protein</fullName>
    </submittedName>
</protein>
<dbReference type="Pfam" id="PF04984">
    <property type="entry name" value="Phage_sheath_1"/>
    <property type="match status" value="1"/>
</dbReference>
<dbReference type="KEGG" id="yrh:AABB31_08400"/>